<dbReference type="PANTHER" id="PTHR11741:SF0">
    <property type="entry name" value="ELONGATION FACTOR TS, MITOCHONDRIAL"/>
    <property type="match status" value="1"/>
</dbReference>
<organism evidence="7 8">
    <name type="scientific">Candidatus Yanofskybacteria bacterium RIFCSPLOWO2_02_FULL_43_10b</name>
    <dbReference type="NCBI Taxonomy" id="1802704"/>
    <lineage>
        <taxon>Bacteria</taxon>
        <taxon>Candidatus Yanofskyibacteriota</taxon>
    </lineage>
</organism>
<dbReference type="InterPro" id="IPR009060">
    <property type="entry name" value="UBA-like_sf"/>
</dbReference>
<dbReference type="InterPro" id="IPR014039">
    <property type="entry name" value="Transl_elong_EFTs/EF1B_dimer"/>
</dbReference>
<feature type="region of interest" description="Involved in Mg(2+) ion dislocation from EF-Tu" evidence="5">
    <location>
        <begin position="77"/>
        <end position="80"/>
    </location>
</feature>
<protein>
    <recommendedName>
        <fullName evidence="2 5">Elongation factor Ts</fullName>
        <shortName evidence="5">EF-Ts</shortName>
    </recommendedName>
</protein>
<comment type="caution">
    <text evidence="7">The sequence shown here is derived from an EMBL/GenBank/DDBJ whole genome shotgun (WGS) entry which is preliminary data.</text>
</comment>
<dbReference type="PROSITE" id="PS01127">
    <property type="entry name" value="EF_TS_2"/>
    <property type="match status" value="1"/>
</dbReference>
<dbReference type="Gene3D" id="1.10.8.10">
    <property type="entry name" value="DNA helicase RuvA subunit, C-terminal domain"/>
    <property type="match status" value="1"/>
</dbReference>
<gene>
    <name evidence="5" type="primary">tsf</name>
    <name evidence="7" type="ORF">A3I92_01240</name>
</gene>
<dbReference type="PANTHER" id="PTHR11741">
    <property type="entry name" value="ELONGATION FACTOR TS"/>
    <property type="match status" value="1"/>
</dbReference>
<evidence type="ECO:0000256" key="1">
    <source>
        <dbReference type="ARBA" id="ARBA00005532"/>
    </source>
</evidence>
<evidence type="ECO:0000256" key="4">
    <source>
        <dbReference type="ARBA" id="ARBA00022917"/>
    </source>
</evidence>
<dbReference type="HAMAP" id="MF_00050">
    <property type="entry name" value="EF_Ts"/>
    <property type="match status" value="1"/>
</dbReference>
<evidence type="ECO:0000313" key="7">
    <source>
        <dbReference type="EMBL" id="OGN31478.1"/>
    </source>
</evidence>
<dbReference type="InterPro" id="IPR036402">
    <property type="entry name" value="EF-Ts_dimer_sf"/>
</dbReference>
<evidence type="ECO:0000259" key="6">
    <source>
        <dbReference type="Pfam" id="PF00889"/>
    </source>
</evidence>
<dbReference type="EMBL" id="MGKS01000036">
    <property type="protein sequence ID" value="OGN31478.1"/>
    <property type="molecule type" value="Genomic_DNA"/>
</dbReference>
<dbReference type="AlphaFoldDB" id="A0A1F8H3A2"/>
<dbReference type="Proteomes" id="UP000177676">
    <property type="component" value="Unassembled WGS sequence"/>
</dbReference>
<sequence>MDTIKKIREATNLSVGEISKALAEANGDETRALGILRARGVEIAAKKSAREIKEGVVECYIHSTRKLGAIVELGSETDFVARNEDFRKLAKELAMQIASMNPQNVEELLSQPYIKDPSLTIADLLHQQIARLGENIKIGQFVRLEI</sequence>
<dbReference type="GO" id="GO:0003746">
    <property type="term" value="F:translation elongation factor activity"/>
    <property type="evidence" value="ECO:0007669"/>
    <property type="project" value="UniProtKB-UniRule"/>
</dbReference>
<comment type="similarity">
    <text evidence="1 5">Belongs to the EF-Ts family.</text>
</comment>
<dbReference type="SUPFAM" id="SSF54713">
    <property type="entry name" value="Elongation factor Ts (EF-Ts), dimerisation domain"/>
    <property type="match status" value="1"/>
</dbReference>
<evidence type="ECO:0000313" key="8">
    <source>
        <dbReference type="Proteomes" id="UP000177676"/>
    </source>
</evidence>
<dbReference type="InterPro" id="IPR001816">
    <property type="entry name" value="Transl_elong_EFTs/EF1B"/>
</dbReference>
<evidence type="ECO:0000256" key="2">
    <source>
        <dbReference type="ARBA" id="ARBA00016956"/>
    </source>
</evidence>
<reference evidence="7 8" key="1">
    <citation type="journal article" date="2016" name="Nat. Commun.">
        <title>Thousands of microbial genomes shed light on interconnected biogeochemical processes in an aquifer system.</title>
        <authorList>
            <person name="Anantharaman K."/>
            <person name="Brown C.T."/>
            <person name="Hug L.A."/>
            <person name="Sharon I."/>
            <person name="Castelle C.J."/>
            <person name="Probst A.J."/>
            <person name="Thomas B.C."/>
            <person name="Singh A."/>
            <person name="Wilkins M.J."/>
            <person name="Karaoz U."/>
            <person name="Brodie E.L."/>
            <person name="Williams K.H."/>
            <person name="Hubbard S.S."/>
            <person name="Banfield J.F."/>
        </authorList>
    </citation>
    <scope>NUCLEOTIDE SEQUENCE [LARGE SCALE GENOMIC DNA]</scope>
</reference>
<name>A0A1F8H3A2_9BACT</name>
<dbReference type="Gene3D" id="3.30.479.20">
    <property type="entry name" value="Elongation factor Ts, dimerisation domain"/>
    <property type="match status" value="1"/>
</dbReference>
<proteinExistence type="inferred from homology"/>
<comment type="subcellular location">
    <subcellularLocation>
        <location evidence="5">Cytoplasm</location>
    </subcellularLocation>
</comment>
<accession>A0A1F8H3A2</accession>
<comment type="function">
    <text evidence="5">Associates with the EF-Tu.GDP complex and induces the exchange of GDP to GTP. It remains bound to the aminoacyl-tRNA.EF-Tu.GTP complex up to the GTP hydrolysis stage on the ribosome.</text>
</comment>
<evidence type="ECO:0000256" key="5">
    <source>
        <dbReference type="HAMAP-Rule" id="MF_00050"/>
    </source>
</evidence>
<keyword evidence="3 5" id="KW-0251">Elongation factor</keyword>
<dbReference type="SUPFAM" id="SSF46934">
    <property type="entry name" value="UBA-like"/>
    <property type="match status" value="1"/>
</dbReference>
<keyword evidence="5" id="KW-0963">Cytoplasm</keyword>
<dbReference type="InterPro" id="IPR018101">
    <property type="entry name" value="Transl_elong_Ts_CS"/>
</dbReference>
<dbReference type="Pfam" id="PF00889">
    <property type="entry name" value="EF_TS"/>
    <property type="match status" value="1"/>
</dbReference>
<dbReference type="GO" id="GO:0005737">
    <property type="term" value="C:cytoplasm"/>
    <property type="evidence" value="ECO:0007669"/>
    <property type="project" value="UniProtKB-SubCell"/>
</dbReference>
<keyword evidence="4 5" id="KW-0648">Protein biosynthesis</keyword>
<evidence type="ECO:0000256" key="3">
    <source>
        <dbReference type="ARBA" id="ARBA00022768"/>
    </source>
</evidence>
<feature type="domain" description="Translation elongation factor EFTs/EF1B dimerisation" evidence="6">
    <location>
        <begin position="68"/>
        <end position="145"/>
    </location>
</feature>